<comment type="cofactor">
    <cofactor evidence="1 14">
        <name>Mg(2+)</name>
        <dbReference type="ChEBI" id="CHEBI:18420"/>
    </cofactor>
</comment>
<sequence length="893" mass="98520">MDRISSSNSLSTPRFRCFDPTNSYPDHTTNHKHYIRTFSNSSFNNNSHSNSTPEMGLLINSDPKIETGEAGYVLEDIPHLSDYLNHLPTHPNPLQDNPSYSAVKQYFVDVDDTVAHKVVVQKNGPRGTHFRRAGPRQKVYFQSDEVHACIVTCGGLCPGLNTVIREIVCGLHHMYGVNTVLGIEGGYKGFYSRNTIPLTPKIVNDIHKRGGTILGTSRGGHDKSKIVYIIGGDGTQKGVSVIFEEIRRRGLKVAVAGIPKTIDNDIPVIDKSFGFDTAVEEAQRAINAAHVEAESFENCIGLVKLMGRHSGFIAMHATLASRDVDCCLIPESPFYLEGPGGLFEYIKRRLKENGHMVIVVAEGAGQENLSENTRSINQQDASGNKLLKDVGLWLTQKIKDHFSTQQNININLKYIDPTYMIRAVPSNASDNVSCTLLAQSAVHGAMAGYTGFTVGPVNGRHAYIPFHRINEKQNKVVITDRMWARLLCSTNQPSFLNAADSFEDDHEENETEIHAENGESKPNGYNALEYFKVQLMNRISSSDSLSTPRFRCFDPTNSNSYPDHTTNHKHYIPTTTSNSNSTTEMITPKIVTGDNGYILEDVPHLSDYLTDLPTHPNPLQYNQTYSAVSFEPEEVNACIVTCGGLCPGLNTVIREIVCCLHHMYGVNTVHGIEGGYKGFYARNSIPLTPKIVNDIHKRGGTILGTSRGGHHTSKIVYIIGGDGTQKGASVIFEEIRRRGLKVVVAGIPKTIDNDIPVIDKSFGFDTAVEEAQRAINAAHVEAESFENGIGVVKLMGRHSGFIAMYASIASRDVDCCLIPESPFYLEGPGGLFEYIKRRLQENGHMVIVVAEGAGQENLSENTRNINQQDASDNKLLQDVGLWLTQKIKLNKMM</sequence>
<comment type="function">
    <text evidence="2 14">Catalyzes the phosphorylation of D-fructose 6-phosphate to fructose 1,6-bisphosphate by ATP, the first committing step of glycolysis.</text>
</comment>
<keyword evidence="11 14" id="KW-0460">Magnesium</keyword>
<evidence type="ECO:0000256" key="5">
    <source>
        <dbReference type="ARBA" id="ARBA00022533"/>
    </source>
</evidence>
<feature type="binding site" evidence="14">
    <location>
        <position position="362"/>
    </location>
    <ligand>
        <name>substrate</name>
    </ligand>
</feature>
<comment type="catalytic activity">
    <reaction evidence="13 14">
        <text>beta-D-fructose 6-phosphate + ATP = beta-D-fructose 1,6-bisphosphate + ADP + H(+)</text>
        <dbReference type="Rhea" id="RHEA:16109"/>
        <dbReference type="ChEBI" id="CHEBI:15378"/>
        <dbReference type="ChEBI" id="CHEBI:30616"/>
        <dbReference type="ChEBI" id="CHEBI:32966"/>
        <dbReference type="ChEBI" id="CHEBI:57634"/>
        <dbReference type="ChEBI" id="CHEBI:456216"/>
        <dbReference type="EC" id="2.7.1.11"/>
    </reaction>
</comment>
<dbReference type="PRINTS" id="PR00476">
    <property type="entry name" value="PHFRCTKINASE"/>
</dbReference>
<feature type="site" description="Important for substrate specificity; cannot use PPi as phosphoryl donor" evidence="14">
    <location>
        <position position="234"/>
    </location>
</feature>
<comment type="caution">
    <text evidence="16">The sequence shown here is derived from an EMBL/GenBank/DDBJ whole genome shotgun (WGS) entry which is preliminary data.</text>
</comment>
<keyword evidence="5 14" id="KW-0021">Allosteric enzyme</keyword>
<feature type="binding site" evidence="14">
    <location>
        <position position="155"/>
    </location>
    <ligand>
        <name>ATP</name>
        <dbReference type="ChEBI" id="CHEBI:30616"/>
    </ligand>
</feature>
<dbReference type="InterPro" id="IPR000023">
    <property type="entry name" value="Phosphofructokinase_dom"/>
</dbReference>
<dbReference type="GO" id="GO:0003872">
    <property type="term" value="F:6-phosphofructokinase activity"/>
    <property type="evidence" value="ECO:0007669"/>
    <property type="project" value="UniProtKB-UniRule"/>
</dbReference>
<evidence type="ECO:0000256" key="12">
    <source>
        <dbReference type="ARBA" id="ARBA00023152"/>
    </source>
</evidence>
<evidence type="ECO:0000256" key="11">
    <source>
        <dbReference type="ARBA" id="ARBA00022842"/>
    </source>
</evidence>
<dbReference type="Pfam" id="PF00365">
    <property type="entry name" value="PFK"/>
    <property type="match status" value="2"/>
</dbReference>
<dbReference type="Gene3D" id="3.40.50.450">
    <property type="match status" value="1"/>
</dbReference>
<feature type="binding site" evidence="14">
    <location>
        <begin position="261"/>
        <end position="263"/>
    </location>
    <ligand>
        <name>substrate</name>
    </ligand>
</feature>
<dbReference type="GO" id="GO:0046872">
    <property type="term" value="F:metal ion binding"/>
    <property type="evidence" value="ECO:0007669"/>
    <property type="project" value="UniProtKB-KW"/>
</dbReference>
<keyword evidence="6 14" id="KW-0808">Transferase</keyword>
<evidence type="ECO:0000256" key="3">
    <source>
        <dbReference type="ARBA" id="ARBA00004496"/>
    </source>
</evidence>
<dbReference type="InterPro" id="IPR035966">
    <property type="entry name" value="PKF_sf"/>
</dbReference>
<feature type="domain" description="Phosphofructokinase" evidence="15">
    <location>
        <begin position="149"/>
        <end position="443"/>
    </location>
</feature>
<evidence type="ECO:0000256" key="10">
    <source>
        <dbReference type="ARBA" id="ARBA00022840"/>
    </source>
</evidence>
<feature type="domain" description="Phosphofructokinase" evidence="15">
    <location>
        <begin position="637"/>
        <end position="862"/>
    </location>
</feature>
<gene>
    <name evidence="14" type="primary">PFK</name>
    <name evidence="16" type="ORF">G4B88_019797</name>
</gene>
<dbReference type="GO" id="GO:0006002">
    <property type="term" value="P:fructose 6-phosphate metabolic process"/>
    <property type="evidence" value="ECO:0007669"/>
    <property type="project" value="InterPro"/>
</dbReference>
<proteinExistence type="inferred from homology"/>
<dbReference type="InterPro" id="IPR022953">
    <property type="entry name" value="ATP_PFK"/>
</dbReference>
<comment type="pathway">
    <text evidence="14">Carbohydrate degradation; glycolysis; D-glyceraldehyde 3-phosphate and glycerone phosphate from D-glucose: step 3/4.</text>
</comment>
<evidence type="ECO:0000256" key="6">
    <source>
        <dbReference type="ARBA" id="ARBA00022679"/>
    </source>
</evidence>
<evidence type="ECO:0000313" key="17">
    <source>
        <dbReference type="Proteomes" id="UP000583929"/>
    </source>
</evidence>
<evidence type="ECO:0000256" key="4">
    <source>
        <dbReference type="ARBA" id="ARBA00022490"/>
    </source>
</evidence>
<dbReference type="EMBL" id="JAATIQ010000029">
    <property type="protein sequence ID" value="KAF4398076.1"/>
    <property type="molecule type" value="Genomic_DNA"/>
</dbReference>
<dbReference type="PANTHER" id="PTHR45770">
    <property type="entry name" value="ATP-DEPENDENT 6-PHOSPHOFRUCTOKINASE 1"/>
    <property type="match status" value="1"/>
</dbReference>
<evidence type="ECO:0000256" key="13">
    <source>
        <dbReference type="ARBA" id="ARBA00048070"/>
    </source>
</evidence>
<reference evidence="16 17" key="1">
    <citation type="journal article" date="2020" name="bioRxiv">
        <title>Sequence and annotation of 42 cannabis genomes reveals extensive copy number variation in cannabinoid synthesis and pathogen resistance genes.</title>
        <authorList>
            <person name="Mckernan K.J."/>
            <person name="Helbert Y."/>
            <person name="Kane L.T."/>
            <person name="Ebling H."/>
            <person name="Zhang L."/>
            <person name="Liu B."/>
            <person name="Eaton Z."/>
            <person name="Mclaughlin S."/>
            <person name="Kingan S."/>
            <person name="Baybayan P."/>
            <person name="Concepcion G."/>
            <person name="Jordan M."/>
            <person name="Riva A."/>
            <person name="Barbazuk W."/>
            <person name="Harkins T."/>
        </authorList>
    </citation>
    <scope>NUCLEOTIDE SEQUENCE [LARGE SCALE GENOMIC DNA]</scope>
    <source>
        <strain evidence="17">cv. Jamaican Lion 4</strain>
        <tissue evidence="16">Leaf</tissue>
    </source>
</reference>
<dbReference type="EC" id="2.7.1.11" evidence="14"/>
<dbReference type="UniPathway" id="UPA00109">
    <property type="reaction ID" value="UER00182"/>
</dbReference>
<feature type="active site" description="Proton acceptor" evidence="14">
    <location>
        <position position="263"/>
    </location>
</feature>
<evidence type="ECO:0000256" key="9">
    <source>
        <dbReference type="ARBA" id="ARBA00022777"/>
    </source>
</evidence>
<keyword evidence="12 14" id="KW-0324">Glycolysis</keyword>
<evidence type="ECO:0000256" key="1">
    <source>
        <dbReference type="ARBA" id="ARBA00001946"/>
    </source>
</evidence>
<comment type="activity regulation">
    <text evidence="14">Allosterically activated by AMP.</text>
</comment>
<evidence type="ECO:0000259" key="15">
    <source>
        <dbReference type="Pfam" id="PF00365"/>
    </source>
</evidence>
<feature type="binding site" evidence="14">
    <location>
        <begin position="218"/>
        <end position="219"/>
    </location>
    <ligand>
        <name>ATP</name>
        <dbReference type="ChEBI" id="CHEBI:30616"/>
    </ligand>
</feature>
<keyword evidence="9 14" id="KW-0418">Kinase</keyword>
<comment type="similarity">
    <text evidence="14">Belongs to the phosphofructokinase type A (PFKA) family. PPi-dependent PFK group II subfamily. Atypical ATP-dependent clade 'X' sub-subfamily.</text>
</comment>
<dbReference type="InterPro" id="IPR050929">
    <property type="entry name" value="PFKA"/>
</dbReference>
<accession>A0A7J6HS27</accession>
<keyword evidence="10 14" id="KW-0067">ATP-binding</keyword>
<dbReference type="InterPro" id="IPR012004">
    <property type="entry name" value="PyroP-dep_PFK_TP0108"/>
</dbReference>
<comment type="subcellular location">
    <subcellularLocation>
        <location evidence="3 14">Cytoplasm</location>
    </subcellularLocation>
</comment>
<evidence type="ECO:0000313" key="16">
    <source>
        <dbReference type="EMBL" id="KAF4398076.1"/>
    </source>
</evidence>
<evidence type="ECO:0000256" key="2">
    <source>
        <dbReference type="ARBA" id="ARBA00002659"/>
    </source>
</evidence>
<dbReference type="GO" id="GO:0005524">
    <property type="term" value="F:ATP binding"/>
    <property type="evidence" value="ECO:0007669"/>
    <property type="project" value="UniProtKB-KW"/>
</dbReference>
<feature type="binding site" evidence="14">
    <location>
        <begin position="232"/>
        <end position="235"/>
    </location>
    <ligand>
        <name>ATP</name>
        <dbReference type="ChEBI" id="CHEBI:30616"/>
    </ligand>
</feature>
<dbReference type="HAMAP" id="MF_01981">
    <property type="entry name" value="Phosphofructokinase_II_X"/>
    <property type="match status" value="1"/>
</dbReference>
<evidence type="ECO:0000256" key="8">
    <source>
        <dbReference type="ARBA" id="ARBA00022741"/>
    </source>
</evidence>
<dbReference type="FunFam" id="3.40.50.450:FF:000002">
    <property type="entry name" value="ATP-dependent 6-phosphofructokinase"/>
    <property type="match status" value="2"/>
</dbReference>
<comment type="subunit">
    <text evidence="14">Homotetramer.</text>
</comment>
<evidence type="ECO:0000256" key="14">
    <source>
        <dbReference type="HAMAP-Rule" id="MF_03186"/>
    </source>
</evidence>
<dbReference type="FunFam" id="3.40.50.460:FF:000018">
    <property type="entry name" value="Phosphofructokinase"/>
    <property type="match status" value="1"/>
</dbReference>
<feature type="binding site" evidence="14">
    <location>
        <position position="233"/>
    </location>
    <ligand>
        <name>Mg(2+)</name>
        <dbReference type="ChEBI" id="CHEBI:18420"/>
        <note>catalytic</note>
    </ligand>
</feature>
<dbReference type="Proteomes" id="UP000583929">
    <property type="component" value="Unassembled WGS sequence"/>
</dbReference>
<evidence type="ECO:0000256" key="7">
    <source>
        <dbReference type="ARBA" id="ARBA00022723"/>
    </source>
</evidence>
<dbReference type="AlphaFoldDB" id="A0A7J6HS27"/>
<protein>
    <recommendedName>
        <fullName evidence="14">ATP-dependent 6-phosphofructokinase</fullName>
        <shortName evidence="14">ATP-PFK</shortName>
        <shortName evidence="14">Phosphofructokinase</shortName>
        <ecNumber evidence="14">2.7.1.11</ecNumber>
    </recommendedName>
    <alternativeName>
        <fullName evidence="14">Phosphohexokinase</fullName>
    </alternativeName>
</protein>
<keyword evidence="4 14" id="KW-0963">Cytoplasm</keyword>
<name>A0A7J6HS27_CANSA</name>
<organism evidence="16 17">
    <name type="scientific">Cannabis sativa</name>
    <name type="common">Hemp</name>
    <name type="synonym">Marijuana</name>
    <dbReference type="NCBI Taxonomy" id="3483"/>
    <lineage>
        <taxon>Eukaryota</taxon>
        <taxon>Viridiplantae</taxon>
        <taxon>Streptophyta</taxon>
        <taxon>Embryophyta</taxon>
        <taxon>Tracheophyta</taxon>
        <taxon>Spermatophyta</taxon>
        <taxon>Magnoliopsida</taxon>
        <taxon>eudicotyledons</taxon>
        <taxon>Gunneridae</taxon>
        <taxon>Pentapetalae</taxon>
        <taxon>rosids</taxon>
        <taxon>fabids</taxon>
        <taxon>Rosales</taxon>
        <taxon>Cannabaceae</taxon>
        <taxon>Cannabis</taxon>
    </lineage>
</organism>
<dbReference type="GO" id="GO:0005829">
    <property type="term" value="C:cytosol"/>
    <property type="evidence" value="ECO:0007669"/>
    <property type="project" value="UniProtKB-ARBA"/>
</dbReference>
<feature type="binding site" evidence="14">
    <location>
        <begin position="419"/>
        <end position="422"/>
    </location>
    <ligand>
        <name>substrate</name>
    </ligand>
</feature>
<keyword evidence="17" id="KW-1185">Reference proteome</keyword>
<dbReference type="NCBIfam" id="NF005301">
    <property type="entry name" value="PRK06830.1"/>
    <property type="match status" value="1"/>
</dbReference>
<feature type="binding site" evidence="14">
    <location>
        <begin position="306"/>
        <end position="308"/>
    </location>
    <ligand>
        <name>substrate</name>
    </ligand>
</feature>
<keyword evidence="8 14" id="KW-0547">Nucleotide-binding</keyword>
<dbReference type="SUPFAM" id="SSF53784">
    <property type="entry name" value="Phosphofructokinase"/>
    <property type="match status" value="2"/>
</dbReference>
<dbReference type="Gene3D" id="3.40.50.460">
    <property type="entry name" value="Phosphofructokinase domain"/>
    <property type="match status" value="1"/>
</dbReference>
<keyword evidence="7 14" id="KW-0479">Metal-binding</keyword>